<keyword evidence="2" id="KW-1185">Reference proteome</keyword>
<comment type="caution">
    <text evidence="1">The sequence shown here is derived from an EMBL/GenBank/DDBJ whole genome shotgun (WGS) entry which is preliminary data.</text>
</comment>
<reference evidence="1" key="1">
    <citation type="submission" date="2024-12" db="EMBL/GenBank/DDBJ databases">
        <title>Comparative genomics and development of molecular markers within Purpureocillium lilacinum and among Purpureocillium species.</title>
        <authorList>
            <person name="Yeh Z.-Y."/>
            <person name="Ni N.-T."/>
            <person name="Lo P.-H."/>
            <person name="Mushyakhwo K."/>
            <person name="Lin C.-F."/>
            <person name="Nai Y.-S."/>
        </authorList>
    </citation>
    <scope>NUCLEOTIDE SEQUENCE</scope>
    <source>
        <strain evidence="1">NCHU-NPUST-175</strain>
    </source>
</reference>
<evidence type="ECO:0000313" key="2">
    <source>
        <dbReference type="Proteomes" id="UP001638806"/>
    </source>
</evidence>
<dbReference type="EMBL" id="JBGNUJ010000002">
    <property type="protein sequence ID" value="KAL3963503.1"/>
    <property type="molecule type" value="Genomic_DNA"/>
</dbReference>
<sequence length="6325" mass="691639">MESTNNWATQAESHLLLDQAVAQAKVLNITKPNEQEGEAPWAIVISRTNVDNQHEGPEPDSVLVRRLRKSLVQYMKKLYNSNTRLEQKLNIPKKWIVLDKLPILRATGLVDVAKLRKLVLHGEEESTSGSESDLGKMEMPRTRLDLIVGAMAEVLGRDISEVDVGKSFVRQGGDSISAIELMARCSELDETLRLRVPDILLAESLEQLAQLQPSAEVDAGKATPETKTTTSTIQENPFPLLELSESELFRFKETTAARIIASSSSSDIGLETAYPCTPVQEGILLAAIRFPESYRIERIFEVAKGTMTDSIDLELFEQAWRDVVARHGALRTVFAPSVRDGAGFDQIVLVGVECDIRRLKVSPKDGGLAVKLLEQQKAATFSELRPAHRITTCSTIEGSVYCKIEIHHSIVDGLSAGLLLKELRKAYSRRCSGTLAADSESYHLGRYIAQIKGHSQKEPLEYWTRTLDGLDPCHFPSLVTSDAPMTRENRTVQVNVSSSQAQRFCKTLGITIPILLQAAWATVLRGYTQTDDVCFGFLASGRDEPVPGLQNMIGTFIHLLTCRVRFGSTDAVTLTGLLHYLQRQSGAAIINQYCSLASIQNSLQLGGRSLFNTLLSVVYSSQDQAGTSDDAVYFKNASTIASSEYDLTLTADLTPDTLSLSFTYKTTALSGDNAASLADSFTQILQTIMSQPEAQTSNIPTIGPKDLDRVMAAQADLSPATEACTHWLIAHQVQSQPNGSAVASWDKNFTYSELNELSSKLASRLRRAGVRPDDLVPICFPKCAWAVVAIVAVQQAGAGFVPLDPTAPPARLQGILEDTKATVMLASTECRDAAEQLTGIETLVFVDEQSVRSLERDEAALQDQHPRDAVQPHHASFAIFTSGSTGKPKGMVISHGSFCTTGVATAPKMEIGPGTRVFQFSAFTFDVGIFDVLITLMHGGCICIPDEQQRVSDLAGSIRKLQAEVMYLTPTVAGLLNPDDVPSVRQLVLMGEAITNKTADKWRGKVVLHGAYGPSEASAAAWNTELGKFGASTANLGRPLATIFWVVDPSNIKRLVPVGCIGELLVEGPMLARGYLEGVDKKAAANWLEDVDWLPPVQQSGWQQPKRRLYRTGDLVRQNGDGTFTFIGRKDTQIKLHGQRVEIGEIEARVHQAMPNTTNAMVDVVRGDNNEPKYLAVFMWDALANNNEEVHLAKVVSPERQRLVSETHEALARVLPRYMMPSSYFILDGTPPRTTSGKVNRRHLVSLVKNIGAEERLRFAPEGQQVVGTDEPTTPLEIELRTIWAAALGLGNLTIIGRHTDFFALGGDSIGAMKLVNLATRRGLVLNVATVFKAPQLKAMAAATLSDGKVAVDARPFQLLVDETDIDAMKQEVAGMCDMESYSDIVDVYPCTTMQIGLMALSYKQPTSYTGRIVFSLPSDIDLSRFKQTWRDVMLRNAMLRTRIVDAQTAGMVQVVLRAETMPWMESDDLDDYLRRDVAIPMTTGKPLSRYAIIRPENGRNLSFVWTAHHAMYDGPSLRLVAHEVNELYKSGTSGLEEPIPFTRFIQHTQSIADGDAASFWHAQLEGSCRPSFPPAAKNSDYVRTDGYVTHAMPLPRCANSHITTTTLLRAAWAIVQGKYSRTDDVLYGAVVTGRGISVPGIESIVGPTVNTVPIRVKLDASQMVHEYLRKLQEATTEMLAYEQYGLQNIARLEDGAENVSSMQTLLVLQAPQEATTLPAGTTELLDLTNAAMHGANFHTHAFILEGIIDEPGKSLTVNVNFDANMLPEATVQNICRQLAHVMDMLTRAEGTTALGSIVLASDAALQAHVTEVNKKRPTWVSECAHDIISRRALERPSAPALISMTQTFTYRELDELSTKLAWRLVSLGIEIDSFIAILKAGAAFVPLEHSHPEQRRAQIVQQLGAKFMLVTPYTVTKMSETTTSIVGSVIEVTQEFLLSLPLPVGSTTTLAGRASPRTAAYCLFTSGTTGTPKGVIIEHEALSSTCINQGTLLEFGTHTRALQFSSHGFDANMIETICTLMFGGCVCIPTEHERMNNVPKSIRDMEVNFAGFTPSFALLIQPDEVPTLKTLIVGGEAITKKCVEQWWGHVKLFNGYGPTECAVIISSHRIRSIQDAVDSVLGYNTSSVGWLVEADGKTLTPPGCVGEIYAQGPSLARGYLCDADKTAKAFIEDASFLVKYDSGKDNTGFAKRAYRTGDLARRMPDGNLQYVGRVNDQQAKLNGQRLELGEIQHQVKAMASLKSSTTSQTAVVVVPQGGSSGSNAALPRDVLVAFIREARASGDSSTAVHVLPSSPEFGARVSDLASDLLTALPQYMIPSLYIPLRNFPLTLSDKVDNKKLVELVSTMSESDIGTYSLQGHEAAAALSTERKRAASSPMELELRDIWATILGRSPDSIMAEDNFLRLGGDSIAAMRLVSAARRKHITLTVADIFRDPRLSQHAIMAVRESQDHQEIPAFSLLPADTTMDSLASALAQQCEDFIDMSQVEDAYPCTALQEAVMASSVKQKGSYIARNVLRVPPSLDINRLCEAWSSVVQTHGILRTRIVQVASSAIQVVLKESFAWQDDENIDLETYISEDSRGLIGYGTPLMRFAVVGSALGADRTRHLVLTMHHAIYDGWSLPAILGDVQKAYSGMTVSKGLPYAAFVNYLSDANGASSDVYWKSETDSTKVTDFPRLGSGSRSAKTGQGHNLSADSSIDFKFPLIRVKESDITTATILRAAWAFVLSRYTDSDDVIFGSTLSGRNAALGGIDGMIGPTIATVPVRVHIDRAQSQHQFLSNVQQQGANMIQYEQKGLQNIARISPDAREATRFRTLMVIQTVGNSADLLGMTNVTQALNEGFYTHPFILECVPQPQDNSVQITARYSAAYISEDEVRTVLHQFEQVVSQLGSAVELPDHTVDNINMTSSYDLSRIQTLNSELPVTQNGLVHDLIASQAKSRGSAEAICAWDGSFTYAQIDDASTRLAHHLLSLGVGVGPDTFVPFCIEKSAWAIISMVAIMKAGAAFVPLDPSHPVDRRRTVCQLARARLLLVSPSTSEACQGIAEQSITVCEALVDKLPESQPLLPSMTKPMNAVYAMFTSGSTGVPKGVVIEHRSLATAAPAFAKSLYLNSSSRVMQFCSYVFDASLIETLVTLTQGGCVCVPSDSSRVNDLANAMNEMNVNWTLLTPSVGRLITPKLVPGLKTVVLGGEPVRTDNVETWHDGGDGPDKAKLILAYGPTETCIVCSSYTVKDHGDSPMIIGQAIGTTFWIADALFWLAITLEIRPRLRHPLLRDPCGFPIKAPACHDGCTRLGDLVRYNSDGLLECLGRKDTQVKLRGLRIELNEVEHQLRTQCAEADQVVADVVSMSDDPKDSLLVAFIGLKDTSLLLKDTQVSQALQIHGQSALLSITTDIRTNFVALVEALGQKLPRYMIPTLFMPFKQIPRVPSGKTDRALLRKVTKELDEVAFALHSLAVADREKREPSTPTERELHLLWADVLGVAADRIGADDSFLQLGGDSVAAMRLISAARGRGLELSVAMVFDTPQLSLMAASLDKLAGHGEQASAGDVGHAEPLSLLNSSIPTAVLLAEAKKACHLDETATIEDAYPCTPLQEGLMALTEKQHGAYVMQTVFRLPGTIDLERFKQAFEVVEASAEALRTRLVSLGEQDFVQVVVSQSQPWHHGTDIASYLRQDKHEPMSFGDPLCRFALVEDKTSGHTYFVWTMHHAIYDGWSMRLMLEAFHRAYNSNITSPQDLIQRQEMVPYSSFIRYTQSLRSDESESWWASHLDNAAATPFPRTSQGRSRSGQGENWRQSLSFATSGSFKSLGVTKAALVRAAWALVIARHADSDDVVFGSTVSGRTAPVQGLEHIIGPAIATVPVRIKIDQTRPIGDFLREVQSQTNAMIPYEQVGLQNIAKISPAARDACNFQSLFVVHPPRLTKLQGDDLGDSLLDIQPTSDSLSVDGGQFFTNPLVFQCHLGDGDEVDVTITYDTGLLSESEAANMGLQFESVVQQLAGTGTSLKSCLPKVVGDVNPLSAHDFEQMASWNSSAMPEIVDSCIHTLFERQVALRPDATAVSAWDGVLTYAELDKAANRVAHHLTTTHKIEPGTLIPICFEKSVWVMVAMMGINKAGGAWVTLDPSHPEKRHRAILAQTQSPVVLTSSHHLKYISALHSNAIELSLDLDQTLLRDGTTGSTAPKTAVTADHPVYVLFTSGSTGVPKGMIMRHGGVSTAMVAIAKRLGMTPTVRILQFAAYVFDLCIGETLLPLVSGACICIPSEDTRKDNLAQFIAEQRINWMFQTPSFARVISPDDVPNVELLLLAGEPVTKDLLETWVGRVRLFNGWGPSETCLFSSLKEFTPSEQKPSPLNIGSPIGGRCWIVNASDPMRLAPIGCVGEVMIHGPTITKGYLDDPVKTAAAVITELPSWAPTESVHDKRFFKSGDLAYYNPDGTMEFVSRKDTQVKIRGFRIELSEIEHHIRTKLPAASELAVSVFKQPGKAAALAVYFSVSGQTYTVASRDEDVSGLADKILLPMTTEIRQLISGIISALSITLPPYMVPTIFVPMSQMVTVTATKLDRTTLANLSTVITGDKLAAYSLQDIDNGHKVAPETVTETALQRLWATVLDLDSAAAIGRDDSFLRLGGDSIAAIRLVTLARKEGILLSVRDIFQDPRLHSVAAKADALSKSSSGAFLSAAIPAFSLIPSETRDALLQSATQVMGVNGNIIEDAYPCTPLQEGLMALAQKKTQSYTTRNVLKLPTHFDVPRFQRAWEMTVGKCDTLRTRIVVCRGELLQVVLREPVTWLAQPEPATGQTQLEAFVEREKNEPITHGRPLSRQGIVRDGNSTFFVWTVHHSVYDGWCLPHIFNMLVRFYQDEATDLLHEEQRLFKKYVQFTLEASQEDLRDFWKRELDLGRRRLEHFPSSNRVDSSFTNRHEVMKQSIPSPSKGVSDVTTSTLLRAAWALVLCQWSQSRDVVFGTVVSGRNAPVAGIDSLLGPTLATLPITMHVPENDNGATIASFLRQVQAQSNAMIAYEHFGVQNIARLSAAAANACDFQNLLVIQPAHQFDNALGIEVVHTIEDHGGYHVYPLVMECLLHDDATITLQTTFDPSVISSFHAGAIVKQFSTVISQLSQKDDSLPLDTVSLFTTEDFAQIETWADTSDAGMQVCDTTVAAEFTRVASTNPAAEAVFSISNINDASTKSSWTYKDLDETSNRLAQYMTSVANIGPGSKVPLCFEHTAWYIVAMLAVLKSGAAFVPLDPKHPKERMLDVVEQLGTSVILCSPSTSETASQLATTVFTVPTVLEEWQDSRSTSTDLAQRASPSDLAYILFTSGSTGKPKGVTVSHRALCTAMKQHRQPLGYDIEGTQTRALQFASHVFDASISEIIATLFVGGAVCIPTETQRMDPSLLGDFINTASANWALLTPLVAQLLSPQHARSLRTLVIGGDALTGKVAAPWLDAGVRVVNAYGPTEACVLISANIVQDARTASSIGRGVGFRTWVVDRDDHTKLAPVGQVGELLSQGPSLADGYLNDVDKTNAAFVLAPAWALRGNTAHIGGRVYRTGDLVRYINPYGELQYVGRRDTQVKLNGQRIELGDIEEHMRACLPELSHIVVEIIGGTRELEGGNDMLAAFFCSDDTQVPVGSDESDILTTLTPEDRKMMSVAIAHMEQRLPSYMIPSLYIPLRVLPTTSSAKADRKLLHRHISGRTALEIREAYSLGSNDLEMREPQTEMERLLQQLWAEILRLPSDSIGLDTHFIRAGGDSVTAMRLVGTAQQRGISLSVVAIFENPTLQAMAQAAKVVTEHDLHDVPPFSLLPSALRDVDMLRQDASRACSTEPEQVLDVYPATALQEGIMSLSQQGDGAYVARNIFRLPPTMDVDRLKRACEDTYTRHEILRTRIVMLRDQTLQVVIDDELRWRNDTVLKSYVAHCKAELMGYGAPLSRFGIVSTSTKETWFILTLHHAIYDGWSSKLLIDAVMSAYEVGPHHQIHGSSAPFNRFIKYLVEDCDESASADFWRDQSAGFEPFTFPQGPRQTPSATQWARLRHELPLSSHTIVDVTTNALLRTAWALTLSAHADTSDVAFGATISGRNVPVPRVEMMVGPTFATVPVRVSMQGATSIQKLLSDVQKSSIDMVPHQQFGLLKIRDICPDAQNLCRFKTLLVVQSSDQESLRGSDGGDFGQVLNVAADEHGHDNIFRSYAITLECSMHKDRIIVDAHYDTNTIAPEMMVMVLNHFRRAFVNLSDGQVDTAMTIRQSLDLFGGEDKRVIDKWAAQTTAPPKQIDACLHDLFRRQVLSRPDEEAVHAWDMSATYAELDDMSSLLASPPRFSGRPFRG</sequence>
<organism evidence="1 2">
    <name type="scientific">Purpureocillium lilacinum</name>
    <name type="common">Paecilomyces lilacinus</name>
    <dbReference type="NCBI Taxonomy" id="33203"/>
    <lineage>
        <taxon>Eukaryota</taxon>
        <taxon>Fungi</taxon>
        <taxon>Dikarya</taxon>
        <taxon>Ascomycota</taxon>
        <taxon>Pezizomycotina</taxon>
        <taxon>Sordariomycetes</taxon>
        <taxon>Hypocreomycetidae</taxon>
        <taxon>Hypocreales</taxon>
        <taxon>Ophiocordycipitaceae</taxon>
        <taxon>Purpureocillium</taxon>
    </lineage>
</organism>
<gene>
    <name evidence="1" type="ORF">ACCO45_000507</name>
</gene>
<protein>
    <submittedName>
        <fullName evidence="1">Uncharacterized protein</fullName>
    </submittedName>
</protein>
<proteinExistence type="predicted"/>
<name>A0ACC4E7K8_PURLI</name>
<dbReference type="Proteomes" id="UP001638806">
    <property type="component" value="Unassembled WGS sequence"/>
</dbReference>
<accession>A0ACC4E7K8</accession>
<evidence type="ECO:0000313" key="1">
    <source>
        <dbReference type="EMBL" id="KAL3963503.1"/>
    </source>
</evidence>